<dbReference type="Proteomes" id="UP000310314">
    <property type="component" value="Unassembled WGS sequence"/>
</dbReference>
<gene>
    <name evidence="1" type="ORF">FEE95_19265</name>
</gene>
<dbReference type="RefSeq" id="WP_138659669.1">
    <property type="nucleotide sequence ID" value="NZ_VATY01000005.1"/>
</dbReference>
<evidence type="ECO:0000313" key="2">
    <source>
        <dbReference type="Proteomes" id="UP000310314"/>
    </source>
</evidence>
<evidence type="ECO:0000313" key="1">
    <source>
        <dbReference type="EMBL" id="TMM53209.1"/>
    </source>
</evidence>
<keyword evidence="2" id="KW-1185">Reference proteome</keyword>
<evidence type="ECO:0008006" key="3">
    <source>
        <dbReference type="Google" id="ProtNLM"/>
    </source>
</evidence>
<organism evidence="1 2">
    <name type="scientific">Maribacter algarum</name>
    <name type="common">ex Zhang et al. 2020</name>
    <dbReference type="NCBI Taxonomy" id="2578118"/>
    <lineage>
        <taxon>Bacteria</taxon>
        <taxon>Pseudomonadati</taxon>
        <taxon>Bacteroidota</taxon>
        <taxon>Flavobacteriia</taxon>
        <taxon>Flavobacteriales</taxon>
        <taxon>Flavobacteriaceae</taxon>
        <taxon>Maribacter</taxon>
    </lineage>
</organism>
<reference evidence="1 2" key="1">
    <citation type="submission" date="2019-05" db="EMBL/GenBank/DDBJ databases">
        <authorList>
            <person name="Zhang J.-Y."/>
            <person name="Feg X."/>
            <person name="Du Z.-J."/>
        </authorList>
    </citation>
    <scope>NUCLEOTIDE SEQUENCE [LARGE SCALE GENOMIC DNA]</scope>
    <source>
        <strain evidence="1 2">RZ26</strain>
    </source>
</reference>
<dbReference type="EMBL" id="VATY01000005">
    <property type="protein sequence ID" value="TMM53209.1"/>
    <property type="molecule type" value="Genomic_DNA"/>
</dbReference>
<name>A0A5S3PIN2_9FLAO</name>
<proteinExistence type="predicted"/>
<dbReference type="Pfam" id="PF08309">
    <property type="entry name" value="LVIVD"/>
    <property type="match status" value="2"/>
</dbReference>
<sequence length="247" mass="27252">MKKYLYILILSVAIIGCESDANSESQAPTSDGQGGSLARFTLKGNYLYTVDDFGLNVFNVADTKDPIKVNSVPVGFNIETLFGYKDYLYIGSQNGMFIYDLENPEFPKQLSSVEHFTACDPVIANDTHAFVTLHSNTNCGNDINVLEVYDVTDVTNPILLNSRNLTFPKGLGLYGNYLFVCDDEIKVFDVTNPEESKLVTSIKRSAFDVIIRNDLLIAIGESGLYQYELSNNTTDGVTATEISSINI</sequence>
<accession>A0A5S3PIN2</accession>
<dbReference type="PROSITE" id="PS51257">
    <property type="entry name" value="PROKAR_LIPOPROTEIN"/>
    <property type="match status" value="1"/>
</dbReference>
<protein>
    <recommendedName>
        <fullName evidence="3">LVIVD repeat-containing protein</fullName>
    </recommendedName>
</protein>
<comment type="caution">
    <text evidence="1">The sequence shown here is derived from an EMBL/GenBank/DDBJ whole genome shotgun (WGS) entry which is preliminary data.</text>
</comment>
<dbReference type="OrthoDB" id="1521841at2"/>
<dbReference type="AlphaFoldDB" id="A0A5S3PIN2"/>
<dbReference type="SUPFAM" id="SSF63825">
    <property type="entry name" value="YWTD domain"/>
    <property type="match status" value="1"/>
</dbReference>
<dbReference type="InterPro" id="IPR013211">
    <property type="entry name" value="LVIVD"/>
</dbReference>